<keyword evidence="1" id="KW-0687">Ribonucleoprotein</keyword>
<protein>
    <submittedName>
        <fullName evidence="1">Ribosomal protein S14</fullName>
    </submittedName>
</protein>
<keyword evidence="1" id="KW-0934">Plastid</keyword>
<proteinExistence type="predicted"/>
<geneLocation type="plastid" evidence="1"/>
<gene>
    <name evidence="1" type="primary">rps14</name>
</gene>
<sequence length="94" mass="11718">MLKKILSNKKKYKFKKYKFISTLLKNKLFNLFFLNDKFEIKIKLKYILKKNIYFDKFFLYNNNKNLNINYNFLSRQTFIKYFYKCLFSGMIISN</sequence>
<accession>A0A8E7IV55</accession>
<keyword evidence="1" id="KW-0689">Ribosomal protein</keyword>
<dbReference type="EMBL" id="MT834847">
    <property type="protein sequence ID" value="QVX31431.1"/>
    <property type="molecule type" value="Genomic_DNA"/>
</dbReference>
<dbReference type="GO" id="GO:0005840">
    <property type="term" value="C:ribosome"/>
    <property type="evidence" value="ECO:0007669"/>
    <property type="project" value="UniProtKB-KW"/>
</dbReference>
<name>A0A8E7IV55_9MAGN</name>
<organism evidence="1">
    <name type="scientific">Ombrophytum subterraneum</name>
    <dbReference type="NCBI Taxonomy" id="50155"/>
    <lineage>
        <taxon>Eukaryota</taxon>
        <taxon>Viridiplantae</taxon>
        <taxon>Streptophyta</taxon>
        <taxon>Embryophyta</taxon>
        <taxon>Tracheophyta</taxon>
        <taxon>Spermatophyta</taxon>
        <taxon>Magnoliopsida</taxon>
        <taxon>eudicotyledons</taxon>
        <taxon>Gunneridae</taxon>
        <taxon>Pentapetalae</taxon>
        <taxon>Santalales</taxon>
        <taxon>Balanophoraceae</taxon>
        <taxon>Ombrophytum</taxon>
    </lineage>
</organism>
<dbReference type="AlphaFoldDB" id="A0A8E7IV55"/>
<evidence type="ECO:0000313" key="1">
    <source>
        <dbReference type="EMBL" id="QVX31431.1"/>
    </source>
</evidence>
<reference evidence="1" key="1">
    <citation type="submission" date="2020-07" db="EMBL/GenBank/DDBJ databases">
        <title>Plastomes in the holoparasitic family Balanophoraceae: extremely high AT content, severe gene content reduction, and two independent genetic code changes.</title>
        <authorList>
            <person name="Ceriotti L.F."/>
            <person name="Roulet M.E."/>
            <person name="Sanchez-Puerta M.V."/>
        </authorList>
    </citation>
    <scope>NUCLEOTIDE SEQUENCE</scope>
    <source>
        <tissue evidence="1">Tuber</tissue>
    </source>
</reference>